<dbReference type="Proteomes" id="UP001060215">
    <property type="component" value="Chromosome 3"/>
</dbReference>
<sequence length="96" mass="11205">MKDLKLQGAYLRALFGERQDGLQWKSFIDTIKIKSMRRFTTIPLLSRYNISKKNLVKKLRRNQSADDEIDCGDMVVPKASWRNFSRTELIVATNIL</sequence>
<accession>A0ACC0IR48</accession>
<name>A0ACC0IR48_9ERIC</name>
<proteinExistence type="predicted"/>
<organism evidence="1 2">
    <name type="scientific">Camellia lanceoleosa</name>
    <dbReference type="NCBI Taxonomy" id="1840588"/>
    <lineage>
        <taxon>Eukaryota</taxon>
        <taxon>Viridiplantae</taxon>
        <taxon>Streptophyta</taxon>
        <taxon>Embryophyta</taxon>
        <taxon>Tracheophyta</taxon>
        <taxon>Spermatophyta</taxon>
        <taxon>Magnoliopsida</taxon>
        <taxon>eudicotyledons</taxon>
        <taxon>Gunneridae</taxon>
        <taxon>Pentapetalae</taxon>
        <taxon>asterids</taxon>
        <taxon>Ericales</taxon>
        <taxon>Theaceae</taxon>
        <taxon>Camellia</taxon>
    </lineage>
</organism>
<dbReference type="EMBL" id="CM045760">
    <property type="protein sequence ID" value="KAI8027950.1"/>
    <property type="molecule type" value="Genomic_DNA"/>
</dbReference>
<keyword evidence="2" id="KW-1185">Reference proteome</keyword>
<gene>
    <name evidence="1" type="ORF">LOK49_LG02G01627</name>
</gene>
<evidence type="ECO:0000313" key="2">
    <source>
        <dbReference type="Proteomes" id="UP001060215"/>
    </source>
</evidence>
<comment type="caution">
    <text evidence="1">The sequence shown here is derived from an EMBL/GenBank/DDBJ whole genome shotgun (WGS) entry which is preliminary data.</text>
</comment>
<evidence type="ECO:0000313" key="1">
    <source>
        <dbReference type="EMBL" id="KAI8027950.1"/>
    </source>
</evidence>
<reference evidence="1 2" key="1">
    <citation type="journal article" date="2022" name="Plant J.">
        <title>Chromosome-level genome of Camellia lanceoleosa provides a valuable resource for understanding genome evolution and self-incompatibility.</title>
        <authorList>
            <person name="Gong W."/>
            <person name="Xiao S."/>
            <person name="Wang L."/>
            <person name="Liao Z."/>
            <person name="Chang Y."/>
            <person name="Mo W."/>
            <person name="Hu G."/>
            <person name="Li W."/>
            <person name="Zhao G."/>
            <person name="Zhu H."/>
            <person name="Hu X."/>
            <person name="Ji K."/>
            <person name="Xiang X."/>
            <person name="Song Q."/>
            <person name="Yuan D."/>
            <person name="Jin S."/>
            <person name="Zhang L."/>
        </authorList>
    </citation>
    <scope>NUCLEOTIDE SEQUENCE [LARGE SCALE GENOMIC DNA]</scope>
    <source>
        <strain evidence="1">SQ_2022a</strain>
    </source>
</reference>
<protein>
    <submittedName>
        <fullName evidence="1">Receptor-like cytosolic serine/threonine-protein kinase RBK1</fullName>
    </submittedName>
</protein>